<dbReference type="RefSeq" id="WP_013767831.1">
    <property type="nucleotide sequence ID" value="NC_015510.1"/>
</dbReference>
<organism evidence="2 3">
    <name type="scientific">Haliscomenobacter hydrossis (strain ATCC 27775 / DSM 1100 / LMG 10767 / O)</name>
    <dbReference type="NCBI Taxonomy" id="760192"/>
    <lineage>
        <taxon>Bacteria</taxon>
        <taxon>Pseudomonadati</taxon>
        <taxon>Bacteroidota</taxon>
        <taxon>Saprospiria</taxon>
        <taxon>Saprospirales</taxon>
        <taxon>Haliscomenobacteraceae</taxon>
        <taxon>Haliscomenobacter</taxon>
    </lineage>
</organism>
<accession>F4KS98</accession>
<dbReference type="Proteomes" id="UP000008461">
    <property type="component" value="Chromosome"/>
</dbReference>
<dbReference type="eggNOG" id="ENOG5030S3D">
    <property type="taxonomic scope" value="Bacteria"/>
</dbReference>
<protein>
    <submittedName>
        <fullName evidence="2">Uncharacterized protein</fullName>
    </submittedName>
</protein>
<feature type="transmembrane region" description="Helical" evidence="1">
    <location>
        <begin position="240"/>
        <end position="260"/>
    </location>
</feature>
<keyword evidence="1" id="KW-0812">Transmembrane</keyword>
<proteinExistence type="predicted"/>
<name>F4KS98_HALH1</name>
<feature type="transmembrane region" description="Helical" evidence="1">
    <location>
        <begin position="108"/>
        <end position="125"/>
    </location>
</feature>
<evidence type="ECO:0000256" key="1">
    <source>
        <dbReference type="SAM" id="Phobius"/>
    </source>
</evidence>
<keyword evidence="3" id="KW-1185">Reference proteome</keyword>
<gene>
    <name evidence="2" type="ordered locus">Halhy_5476</name>
</gene>
<dbReference type="EMBL" id="CP002691">
    <property type="protein sequence ID" value="AEE53301.1"/>
    <property type="molecule type" value="Genomic_DNA"/>
</dbReference>
<dbReference type="OrthoDB" id="793362at2"/>
<dbReference type="AlphaFoldDB" id="F4KS98"/>
<dbReference type="KEGG" id="hhy:Halhy_5476"/>
<feature type="transmembrane region" description="Helical" evidence="1">
    <location>
        <begin position="212"/>
        <end position="234"/>
    </location>
</feature>
<feature type="transmembrane region" description="Helical" evidence="1">
    <location>
        <begin position="21"/>
        <end position="41"/>
    </location>
</feature>
<keyword evidence="1" id="KW-0472">Membrane</keyword>
<reference key="2">
    <citation type="submission" date="2011-04" db="EMBL/GenBank/DDBJ databases">
        <title>Complete sequence of chromosome of Haliscomenobacter hydrossis DSM 1100.</title>
        <authorList>
            <consortium name="US DOE Joint Genome Institute (JGI-PGF)"/>
            <person name="Lucas S."/>
            <person name="Han J."/>
            <person name="Lapidus A."/>
            <person name="Bruce D."/>
            <person name="Goodwin L."/>
            <person name="Pitluck S."/>
            <person name="Peters L."/>
            <person name="Kyrpides N."/>
            <person name="Mavromatis K."/>
            <person name="Ivanova N."/>
            <person name="Ovchinnikova G."/>
            <person name="Pagani I."/>
            <person name="Daligault H."/>
            <person name="Detter J.C."/>
            <person name="Han C."/>
            <person name="Land M."/>
            <person name="Hauser L."/>
            <person name="Markowitz V."/>
            <person name="Cheng J.-F."/>
            <person name="Hugenholtz P."/>
            <person name="Woyke T."/>
            <person name="Wu D."/>
            <person name="Verbarg S."/>
            <person name="Frueling A."/>
            <person name="Brambilla E."/>
            <person name="Klenk H.-P."/>
            <person name="Eisen J.A."/>
        </authorList>
    </citation>
    <scope>NUCLEOTIDE SEQUENCE</scope>
    <source>
        <strain>DSM 1100</strain>
    </source>
</reference>
<reference evidence="2 3" key="1">
    <citation type="journal article" date="2011" name="Stand. Genomic Sci.">
        <title>Complete genome sequence of Haliscomenobacter hydrossis type strain (O).</title>
        <authorList>
            <consortium name="US DOE Joint Genome Institute (JGI-PGF)"/>
            <person name="Daligault H."/>
            <person name="Lapidus A."/>
            <person name="Zeytun A."/>
            <person name="Nolan M."/>
            <person name="Lucas S."/>
            <person name="Del Rio T.G."/>
            <person name="Tice H."/>
            <person name="Cheng J.F."/>
            <person name="Tapia R."/>
            <person name="Han C."/>
            <person name="Goodwin L."/>
            <person name="Pitluck S."/>
            <person name="Liolios K."/>
            <person name="Pagani I."/>
            <person name="Ivanova N."/>
            <person name="Huntemann M."/>
            <person name="Mavromatis K."/>
            <person name="Mikhailova N."/>
            <person name="Pati A."/>
            <person name="Chen A."/>
            <person name="Palaniappan K."/>
            <person name="Land M."/>
            <person name="Hauser L."/>
            <person name="Brambilla E.M."/>
            <person name="Rohde M."/>
            <person name="Verbarg S."/>
            <person name="Goker M."/>
            <person name="Bristow J."/>
            <person name="Eisen J.A."/>
            <person name="Markowitz V."/>
            <person name="Hugenholtz P."/>
            <person name="Kyrpides N.C."/>
            <person name="Klenk H.P."/>
            <person name="Woyke T."/>
        </authorList>
    </citation>
    <scope>NUCLEOTIDE SEQUENCE [LARGE SCALE GENOMIC DNA]</scope>
    <source>
        <strain evidence="3">ATCC 27775 / DSM 1100 / LMG 10767 / O</strain>
    </source>
</reference>
<dbReference type="STRING" id="760192.Halhy_5476"/>
<dbReference type="HOGENOM" id="CLU_955348_0_0_10"/>
<feature type="transmembrane region" description="Helical" evidence="1">
    <location>
        <begin position="170"/>
        <end position="191"/>
    </location>
</feature>
<evidence type="ECO:0000313" key="3">
    <source>
        <dbReference type="Proteomes" id="UP000008461"/>
    </source>
</evidence>
<sequence length="305" mass="35149">MQYYFIVQYRILNRRLNELGVRPFLGYILGLLVFVGLSYYLFYKTTYAAYLYVLLALSSLSKLSDRERNDFLLATFSSTVYWRIRLLENSLLASPFVLYLLYEGQWQLALLLMLCAVALSRIKFVDRLQITLPTPFYHFPFEFTQGFRKYWFLYLLAYFVGFKAVEVANFNLGVGSLVLVFLLGMIHCATPEHEYFVWIYSCSARKFLFKKIATALGYSSILALPLLLGLSAYFPDKLLILLGVQGLGYLFLLTMILAKYSAFPGEMSLPQAILLGLGLWFPPLLVVVIPLFYTRSVKRLNAILQ</sequence>
<keyword evidence="1" id="KW-1133">Transmembrane helix</keyword>
<feature type="transmembrane region" description="Helical" evidence="1">
    <location>
        <begin position="272"/>
        <end position="293"/>
    </location>
</feature>
<evidence type="ECO:0000313" key="2">
    <source>
        <dbReference type="EMBL" id="AEE53301.1"/>
    </source>
</evidence>